<evidence type="ECO:0000256" key="8">
    <source>
        <dbReference type="SAM" id="Phobius"/>
    </source>
</evidence>
<feature type="domain" description="ABC transmembrane type-1" evidence="9">
    <location>
        <begin position="130"/>
        <end position="338"/>
    </location>
</feature>
<accession>A0A3B0TFF9</accession>
<feature type="transmembrane region" description="Helical" evidence="8">
    <location>
        <begin position="215"/>
        <end position="234"/>
    </location>
</feature>
<comment type="subcellular location">
    <subcellularLocation>
        <location evidence="1">Cell membrane</location>
        <topology evidence="1">Multi-pass membrane protein</topology>
    </subcellularLocation>
</comment>
<evidence type="ECO:0000256" key="6">
    <source>
        <dbReference type="ARBA" id="ARBA00022989"/>
    </source>
</evidence>
<evidence type="ECO:0000313" key="10">
    <source>
        <dbReference type="EMBL" id="VAW13202.1"/>
    </source>
</evidence>
<keyword evidence="7 8" id="KW-0472">Membrane</keyword>
<feature type="transmembrane region" description="Helical" evidence="8">
    <location>
        <begin position="270"/>
        <end position="292"/>
    </location>
</feature>
<keyword evidence="6 8" id="KW-1133">Transmembrane helix</keyword>
<dbReference type="Pfam" id="PF00528">
    <property type="entry name" value="BPD_transp_1"/>
    <property type="match status" value="1"/>
</dbReference>
<evidence type="ECO:0000256" key="3">
    <source>
        <dbReference type="ARBA" id="ARBA00022448"/>
    </source>
</evidence>
<dbReference type="Gene3D" id="1.10.3720.10">
    <property type="entry name" value="MetI-like"/>
    <property type="match status" value="1"/>
</dbReference>
<evidence type="ECO:0000256" key="4">
    <source>
        <dbReference type="ARBA" id="ARBA00022475"/>
    </source>
</evidence>
<feature type="transmembrane region" description="Helical" evidence="8">
    <location>
        <begin position="127"/>
        <end position="152"/>
    </location>
</feature>
<proteinExistence type="inferred from homology"/>
<name>A0A3B0TFF9_9ZZZZ</name>
<organism evidence="10">
    <name type="scientific">hydrothermal vent metagenome</name>
    <dbReference type="NCBI Taxonomy" id="652676"/>
    <lineage>
        <taxon>unclassified sequences</taxon>
        <taxon>metagenomes</taxon>
        <taxon>ecological metagenomes</taxon>
    </lineage>
</organism>
<feature type="transmembrane region" description="Helical" evidence="8">
    <location>
        <begin position="320"/>
        <end position="340"/>
    </location>
</feature>
<feature type="transmembrane region" description="Helical" evidence="8">
    <location>
        <begin position="184"/>
        <end position="203"/>
    </location>
</feature>
<dbReference type="PANTHER" id="PTHR42929">
    <property type="entry name" value="INNER MEMBRANE ABC TRANSPORTER PERMEASE PROTEIN YDCU-RELATED-RELATED"/>
    <property type="match status" value="1"/>
</dbReference>
<dbReference type="PANTHER" id="PTHR42929:SF1">
    <property type="entry name" value="INNER MEMBRANE ABC TRANSPORTER PERMEASE PROTEIN YDCU-RELATED"/>
    <property type="match status" value="1"/>
</dbReference>
<dbReference type="EMBL" id="UOEM01000060">
    <property type="protein sequence ID" value="VAW13202.1"/>
    <property type="molecule type" value="Genomic_DNA"/>
</dbReference>
<dbReference type="AlphaFoldDB" id="A0A3B0TFF9"/>
<sequence length="349" mass="38664">MNNLTRSFGPVLSSVIFLLVTIWVIGMIVGPQAIMVEQSFWNIDKGGAAAETSVRIDKLYNEVDILNFDLSDAQALADSPDKTAKIAEITAKIDTNRVLIDELSAREVKPKKVYSFNNYTMMGASHFFIFLKTIVASIAVTIIAFVVCYPIAFTVAKLATPGKAALIMLFLIIPYSINELLRIFAWLMILNYNGVANFFLGAFGFDPVPFLESGAGVFIAMVYAYILFMVFPIYNTVETLEMAQIEAARDMGAPTWQIHRKIVIPHAKPGIAVGCIMTFMLSAGSYAVPAIMTRGTAEPWFTQLIYNKFFESSNWNTGSAYAFTLVIACIIFIFAMMRMFGVGIRDIAK</sequence>
<evidence type="ECO:0000259" key="9">
    <source>
        <dbReference type="PROSITE" id="PS50928"/>
    </source>
</evidence>
<dbReference type="PROSITE" id="PS50928">
    <property type="entry name" value="ABC_TM1"/>
    <property type="match status" value="1"/>
</dbReference>
<comment type="similarity">
    <text evidence="2">Belongs to the binding-protein-dependent transport system permease family. CysTW subfamily.</text>
</comment>
<evidence type="ECO:0000256" key="5">
    <source>
        <dbReference type="ARBA" id="ARBA00022692"/>
    </source>
</evidence>
<dbReference type="InterPro" id="IPR035906">
    <property type="entry name" value="MetI-like_sf"/>
</dbReference>
<protein>
    <submittedName>
        <fullName evidence="10">Spermidine/putrescine import ABC transporter permease protein PotB (TC 3.A.1.11.1)</fullName>
    </submittedName>
</protein>
<dbReference type="InterPro" id="IPR000515">
    <property type="entry name" value="MetI-like"/>
</dbReference>
<keyword evidence="3" id="KW-0813">Transport</keyword>
<dbReference type="GO" id="GO:0005886">
    <property type="term" value="C:plasma membrane"/>
    <property type="evidence" value="ECO:0007669"/>
    <property type="project" value="UniProtKB-SubCell"/>
</dbReference>
<dbReference type="GO" id="GO:0055085">
    <property type="term" value="P:transmembrane transport"/>
    <property type="evidence" value="ECO:0007669"/>
    <property type="project" value="InterPro"/>
</dbReference>
<dbReference type="SUPFAM" id="SSF161098">
    <property type="entry name" value="MetI-like"/>
    <property type="match status" value="1"/>
</dbReference>
<dbReference type="CDD" id="cd06261">
    <property type="entry name" value="TM_PBP2"/>
    <property type="match status" value="1"/>
</dbReference>
<reference evidence="10" key="1">
    <citation type="submission" date="2018-06" db="EMBL/GenBank/DDBJ databases">
        <authorList>
            <person name="Zhirakovskaya E."/>
        </authorList>
    </citation>
    <scope>NUCLEOTIDE SEQUENCE</scope>
</reference>
<gene>
    <name evidence="10" type="ORF">MNBD_ALPHA09-820</name>
</gene>
<keyword evidence="4" id="KW-1003">Cell membrane</keyword>
<evidence type="ECO:0000256" key="1">
    <source>
        <dbReference type="ARBA" id="ARBA00004651"/>
    </source>
</evidence>
<feature type="transmembrane region" description="Helical" evidence="8">
    <location>
        <begin position="12"/>
        <end position="30"/>
    </location>
</feature>
<evidence type="ECO:0000256" key="7">
    <source>
        <dbReference type="ARBA" id="ARBA00023136"/>
    </source>
</evidence>
<evidence type="ECO:0000256" key="2">
    <source>
        <dbReference type="ARBA" id="ARBA00007069"/>
    </source>
</evidence>
<keyword evidence="5 8" id="KW-0812">Transmembrane</keyword>